<dbReference type="SMART" id="SM01139">
    <property type="entry name" value="Drf_FH3"/>
    <property type="match status" value="1"/>
</dbReference>
<dbReference type="PROSITE" id="PS51231">
    <property type="entry name" value="DAD"/>
    <property type="match status" value="1"/>
</dbReference>
<proteinExistence type="inferred from homology"/>
<dbReference type="SUPFAM" id="SSF101447">
    <property type="entry name" value="Formin homology 2 domain (FH2 domain)"/>
    <property type="match status" value="1"/>
</dbReference>
<dbReference type="Gene3D" id="1.25.10.10">
    <property type="entry name" value="Leucine-rich Repeat Variant"/>
    <property type="match status" value="1"/>
</dbReference>
<dbReference type="OMA" id="NHYWKAR"/>
<feature type="compositionally biased region" description="Basic and acidic residues" evidence="3">
    <location>
        <begin position="1706"/>
        <end position="1722"/>
    </location>
</feature>
<dbReference type="PROSITE" id="PS51232">
    <property type="entry name" value="GBD_FH3"/>
    <property type="match status" value="1"/>
</dbReference>
<dbReference type="Proteomes" id="UP000009882">
    <property type="component" value="Unassembled WGS sequence"/>
</dbReference>
<feature type="domain" description="GBD/FH3" evidence="5">
    <location>
        <begin position="280"/>
        <end position="708"/>
    </location>
</feature>
<dbReference type="GO" id="GO:0032991">
    <property type="term" value="C:protein-containing complex"/>
    <property type="evidence" value="ECO:0007669"/>
    <property type="project" value="UniProtKB-ARBA"/>
</dbReference>
<dbReference type="FunFam" id="1.10.238.150:FF:000003">
    <property type="entry name" value="Cytokinesis protein SepA"/>
    <property type="match status" value="1"/>
</dbReference>
<dbReference type="GO" id="GO:0003779">
    <property type="term" value="F:actin binding"/>
    <property type="evidence" value="ECO:0007669"/>
    <property type="project" value="InterPro"/>
</dbReference>
<dbReference type="eggNOG" id="KOG1922">
    <property type="taxonomic scope" value="Eukaryota"/>
</dbReference>
<evidence type="ECO:0000259" key="4">
    <source>
        <dbReference type="PROSITE" id="PS51231"/>
    </source>
</evidence>
<feature type="compositionally biased region" description="Low complexity" evidence="3">
    <location>
        <begin position="228"/>
        <end position="240"/>
    </location>
</feature>
<feature type="compositionally biased region" description="Polar residues" evidence="3">
    <location>
        <begin position="1"/>
        <end position="16"/>
    </location>
</feature>
<dbReference type="InterPro" id="IPR016024">
    <property type="entry name" value="ARM-type_fold"/>
</dbReference>
<feature type="compositionally biased region" description="Basic and acidic residues" evidence="3">
    <location>
        <begin position="1835"/>
        <end position="1844"/>
    </location>
</feature>
<dbReference type="GO" id="GO:0005938">
    <property type="term" value="C:cell cortex"/>
    <property type="evidence" value="ECO:0007669"/>
    <property type="project" value="UniProtKB-ARBA"/>
</dbReference>
<dbReference type="InterPro" id="IPR014768">
    <property type="entry name" value="GBD/FH3_dom"/>
</dbReference>
<dbReference type="Pfam" id="PF02181">
    <property type="entry name" value="FH2"/>
    <property type="match status" value="1"/>
</dbReference>
<accession>K9FU63</accession>
<dbReference type="FunFam" id="6.10.30.50:FF:000001">
    <property type="entry name" value="Cytokinesis sepA protein"/>
    <property type="match status" value="1"/>
</dbReference>
<feature type="compositionally biased region" description="Low complexity" evidence="3">
    <location>
        <begin position="155"/>
        <end position="177"/>
    </location>
</feature>
<protein>
    <submittedName>
        <fullName evidence="7">Cytokinesis protein SepA/Bni1</fullName>
    </submittedName>
</protein>
<dbReference type="OrthoDB" id="1104827at2759"/>
<dbReference type="GO" id="GO:1903475">
    <property type="term" value="P:mitotic actomyosin contractile ring assembly"/>
    <property type="evidence" value="ECO:0007669"/>
    <property type="project" value="TreeGrafter"/>
</dbReference>
<sequence>MPSSQAEKPKQTSTGMSFFGRKLYKERPTEERYDNYAGSYDGLAPPGSAGGSRSSRHSKRSSIQSVDMTYDLDPSCIAQTSGVITSIPFESLPNDTRTPIPIDNTARPGSSRNEPSPNHLGKSGSDYHQYPTVTSTSAPNGYAPHPSGPRPAPYGSNGNLTSSNSGDRGARQQQQQQPVGRPGSSAASIGPNHHSSSIDSSSNSRTSLDQASIYSSVSSNTRGSSHFSSDNSSRTLTSSHSNDRTAMLPSSSSGRLSNAGSSYQIAAPAAAPRPQDNYLTRPKDDRIVDQLFLELMQKRGWQNLPEQAKRQMLSYPASKKWTLVHQDRLTELQGEQKRRQNARQTHGHEGLSGLLERADEEGSPEWYVKKVMDDSITSKQLASLSVSLRTQPISWVKAFVEAQGQIALTNVLLKINRRKASGPVPAPPTGDRDLDREYDIAKCLKGLMNNKYGADDALEHQNVLVALVSSLSSPRLNTRKLVSEVLTFLCHWGDGQGHQKVLQSMDKVKHDHNETGRFDAWMRIVEVTIDGRGKMGSLVGASEEYRSGGIGMENLLMEYAVSTMILINMLVDGAETDLQLRCHIRAQFTSCGIKRLLTKMEGFQYEVIDKQIERFRENEAIDYEDLLQREGSSMKDSIEGEVKDMSDPMQIVDAITSKINGSRSHDYFLSAMQHMLLIRENSGEEGLRMFQLVDAMLSYVAMDRRLPDLDLRQGLTFTVQSLLDRLHTDAEARRVYDESLEARQIAEAAIAERDEMRAQVELGAEGLVLKLQKQIEEQAGIIELQQRQNESFRAEVAEIQRLRALELQRNELETRELYLMLRDAQDIAAANARKGINSDTADAVDPSQMPGIMDRERLMERLERQLERTKTQFKLEGKVWGQLGPSDRLRELREKMEGERYDSEDFAETSRSHLEPGSMGSVYRNRSQIPTMKSTLEDEEDIPLDINGEPMYERSRLVGHRPRLDPAQASGLLGELASRVPRFDAEDPDVIEREHVPKLQNNGAATTAMLPPPPPPGGKAAPPAPPPPGVMALPPPPPPGGKILPPPPPPGGVALPPPPPPGGKVGLPPPPPPGGMALPPPPPPGGAKGVSGSLAPPPPPGGRVGLPPPPPGGKVGLPPPPPGGRVGLPPPPPPGGGGIAPPPPPIPGAKGLMIPPPPPPNGALGSGWRSPFMVGDVSPSTIHMPSIRPKRKLKALHWDKVDTPQVTVWASHAPTAKEKEEKYTELAKKGVLDEVERLFMAKEAKIFGASTGAKKRTAKKQIISNDLSKNFQIALSKFSQHPAEEVTRMIIHCDKDILDNNVVMDFLQRDEMCNIPENVAKLMAPYSMDWTGPGAATSDREQDPSEITREDQIYLYTAFELNHYWKARNRALAMTRTYEPEYEYISASLKEVSRVSESLRDSVSLMNVLGLILDIGNFMNDANKQAQGFKLSSLARLGMVKDDKNETTFADLVERIVRNQYPEWEGFSEEIGGVIGLQKVNVDQLRTDAIKYIGNIKNVQSSLDAGNLSDPNKFHPQDRVSQVVQRSMKDARRKAEQLQLYLDEMVKAYDDIMVFYGEDNADENARRDFFAKLSAFLVEWKKSREKNISLEESRKRTEASLARKRINVNLANNTPVVEAAQSPASSGAMDSLLEKLRAAAPQARDQRDHRRRLRLRKQHNVRATSDPKPPPETGGPDESADAAEIKADGENNDENGLLSPPATADEDSKQETHVSEGEDVADRAASLLLGLRSNSDAGGGERQRRRRESADEERRNRRMRRRNPATSGSKDSADGSGGLATVQEPASPEHPEQTDSVITDDQQLPSPPNESQHPPSIVVSEQGDPLSQDPSIDGSPHKSTDLSD</sequence>
<dbReference type="EMBL" id="AKCT01000186">
    <property type="protein sequence ID" value="EKV12042.1"/>
    <property type="molecule type" value="Genomic_DNA"/>
</dbReference>
<feature type="region of interest" description="Disordered" evidence="3">
    <location>
        <begin position="1638"/>
        <end position="1844"/>
    </location>
</feature>
<dbReference type="InterPro" id="IPR014767">
    <property type="entry name" value="DAD_dom"/>
</dbReference>
<dbReference type="GO" id="GO:0005934">
    <property type="term" value="C:cellular bud tip"/>
    <property type="evidence" value="ECO:0007669"/>
    <property type="project" value="UniProtKB-ARBA"/>
</dbReference>
<dbReference type="InterPro" id="IPR051661">
    <property type="entry name" value="Actin_filament_regulator"/>
</dbReference>
<feature type="region of interest" description="Disordered" evidence="3">
    <location>
        <begin position="85"/>
        <end position="261"/>
    </location>
</feature>
<feature type="compositionally biased region" description="Basic and acidic residues" evidence="3">
    <location>
        <begin position="23"/>
        <end position="34"/>
    </location>
</feature>
<feature type="compositionally biased region" description="Polar residues" evidence="3">
    <location>
        <begin position="208"/>
        <end position="227"/>
    </location>
</feature>
<dbReference type="PANTHER" id="PTHR47102">
    <property type="entry name" value="PROTEIN BNI1"/>
    <property type="match status" value="1"/>
</dbReference>
<evidence type="ECO:0000259" key="6">
    <source>
        <dbReference type="PROSITE" id="PS51444"/>
    </source>
</evidence>
<evidence type="ECO:0000256" key="3">
    <source>
        <dbReference type="SAM" id="MobiDB-lite"/>
    </source>
</evidence>
<feature type="region of interest" description="Disordered" evidence="3">
    <location>
        <begin position="333"/>
        <end position="353"/>
    </location>
</feature>
<feature type="compositionally biased region" description="Polar residues" evidence="3">
    <location>
        <begin position="1794"/>
        <end position="1814"/>
    </location>
</feature>
<dbReference type="Pfam" id="PF06371">
    <property type="entry name" value="Drf_GBD"/>
    <property type="match status" value="1"/>
</dbReference>
<feature type="domain" description="FH2" evidence="6">
    <location>
        <begin position="1183"/>
        <end position="1606"/>
    </location>
</feature>
<feature type="compositionally biased region" description="Pro residues" evidence="3">
    <location>
        <begin position="1095"/>
        <end position="1147"/>
    </location>
</feature>
<name>K9FU63_PEND2</name>
<comment type="similarity">
    <text evidence="2">Belongs to the formin homology family. BNI1 subfamily.</text>
</comment>
<dbReference type="GO" id="GO:0051017">
    <property type="term" value="P:actin filament bundle assembly"/>
    <property type="evidence" value="ECO:0007669"/>
    <property type="project" value="TreeGrafter"/>
</dbReference>
<dbReference type="GO" id="GO:0051016">
    <property type="term" value="P:barbed-end actin filament capping"/>
    <property type="evidence" value="ECO:0007669"/>
    <property type="project" value="TreeGrafter"/>
</dbReference>
<feature type="region of interest" description="Disordered" evidence="3">
    <location>
        <begin position="897"/>
        <end position="923"/>
    </location>
</feature>
<dbReference type="InterPro" id="IPR015425">
    <property type="entry name" value="FH2_Formin"/>
</dbReference>
<comment type="caution">
    <text evidence="7">The sequence shown here is derived from an EMBL/GenBank/DDBJ whole genome shotgun (WGS) entry which is preliminary data.</text>
</comment>
<feature type="compositionally biased region" description="Basic and acidic residues" evidence="3">
    <location>
        <begin position="897"/>
        <end position="914"/>
    </location>
</feature>
<keyword evidence="1" id="KW-0175">Coiled coil</keyword>
<evidence type="ECO:0000256" key="1">
    <source>
        <dbReference type="ARBA" id="ARBA00023054"/>
    </source>
</evidence>
<dbReference type="InterPro" id="IPR011989">
    <property type="entry name" value="ARM-like"/>
</dbReference>
<dbReference type="GO" id="GO:0031267">
    <property type="term" value="F:small GTPase binding"/>
    <property type="evidence" value="ECO:0007669"/>
    <property type="project" value="InterPro"/>
</dbReference>
<dbReference type="STRING" id="1170229.K9FU63"/>
<keyword evidence="8" id="KW-1185">Reference proteome</keyword>
<feature type="compositionally biased region" description="Basic residues" evidence="3">
    <location>
        <begin position="1649"/>
        <end position="1660"/>
    </location>
</feature>
<organism evidence="7 8">
    <name type="scientific">Penicillium digitatum (strain PHI26 / CECT 20796)</name>
    <name type="common">Green mold</name>
    <dbReference type="NCBI Taxonomy" id="1170229"/>
    <lineage>
        <taxon>Eukaryota</taxon>
        <taxon>Fungi</taxon>
        <taxon>Dikarya</taxon>
        <taxon>Ascomycota</taxon>
        <taxon>Pezizomycotina</taxon>
        <taxon>Eurotiomycetes</taxon>
        <taxon>Eurotiomycetidae</taxon>
        <taxon>Eurotiales</taxon>
        <taxon>Aspergillaceae</taxon>
        <taxon>Penicillium</taxon>
    </lineage>
</organism>
<dbReference type="Gene3D" id="6.10.30.50">
    <property type="match status" value="1"/>
</dbReference>
<dbReference type="InterPro" id="IPR010472">
    <property type="entry name" value="FH3_dom"/>
</dbReference>
<dbReference type="GO" id="GO:0000131">
    <property type="term" value="C:incipient cellular bud site"/>
    <property type="evidence" value="ECO:0007669"/>
    <property type="project" value="UniProtKB-ARBA"/>
</dbReference>
<dbReference type="InterPro" id="IPR010473">
    <property type="entry name" value="GTPase-bd"/>
</dbReference>
<dbReference type="GO" id="GO:0033554">
    <property type="term" value="P:cellular response to stress"/>
    <property type="evidence" value="ECO:0007669"/>
    <property type="project" value="UniProtKB-ARBA"/>
</dbReference>
<evidence type="ECO:0000313" key="8">
    <source>
        <dbReference type="Proteomes" id="UP000009882"/>
    </source>
</evidence>
<dbReference type="SMART" id="SM01140">
    <property type="entry name" value="Drf_GBD"/>
    <property type="match status" value="1"/>
</dbReference>
<feature type="domain" description="DAD" evidence="4">
    <location>
        <begin position="1622"/>
        <end position="1654"/>
    </location>
</feature>
<dbReference type="HOGENOM" id="CLU_001313_1_0_1"/>
<dbReference type="FunFam" id="1.20.58.2220:FF:000006">
    <property type="entry name" value="Cytokinesis protein sepA"/>
    <property type="match status" value="1"/>
</dbReference>
<reference evidence="8" key="1">
    <citation type="journal article" date="2012" name="BMC Genomics">
        <title>Genome sequence of the necrotrophic fungus Penicillium digitatum, the main postharvest pathogen of citrus.</title>
        <authorList>
            <person name="Marcet-Houben M."/>
            <person name="Ballester A.-R."/>
            <person name="de la Fuente B."/>
            <person name="Harries E."/>
            <person name="Marcos J.F."/>
            <person name="Gonzalez-Candelas L."/>
            <person name="Gabaldon T."/>
        </authorList>
    </citation>
    <scope>NUCLEOTIDE SEQUENCE [LARGE SCALE GENOMIC DNA]</scope>
    <source>
        <strain evidence="8">PHI26 / CECT 20796</strain>
    </source>
</reference>
<dbReference type="GO" id="GO:0032153">
    <property type="term" value="C:cell division site"/>
    <property type="evidence" value="ECO:0007669"/>
    <property type="project" value="UniProtKB-ARBA"/>
</dbReference>
<evidence type="ECO:0000313" key="7">
    <source>
        <dbReference type="EMBL" id="EKV12042.1"/>
    </source>
</evidence>
<feature type="compositionally biased region" description="Low complexity" evidence="3">
    <location>
        <begin position="250"/>
        <end position="261"/>
    </location>
</feature>
<feature type="region of interest" description="Disordered" evidence="3">
    <location>
        <begin position="1"/>
        <end position="68"/>
    </location>
</feature>
<feature type="region of interest" description="Disordered" evidence="3">
    <location>
        <begin position="996"/>
        <end position="1167"/>
    </location>
</feature>
<dbReference type="SUPFAM" id="SSF48371">
    <property type="entry name" value="ARM repeat"/>
    <property type="match status" value="1"/>
</dbReference>
<dbReference type="FunCoup" id="K9FU63">
    <property type="interactions" value="453"/>
</dbReference>
<evidence type="ECO:0000256" key="2">
    <source>
        <dbReference type="ARBA" id="ARBA00037935"/>
    </source>
</evidence>
<feature type="compositionally biased region" description="Pro residues" evidence="3">
    <location>
        <begin position="1010"/>
        <end position="1085"/>
    </location>
</feature>
<dbReference type="PROSITE" id="PS51444">
    <property type="entry name" value="FH2"/>
    <property type="match status" value="1"/>
</dbReference>
<gene>
    <name evidence="7" type="ORF">PDIG_46570</name>
</gene>
<dbReference type="GO" id="GO:0015629">
    <property type="term" value="C:actin cytoskeleton"/>
    <property type="evidence" value="ECO:0007669"/>
    <property type="project" value="UniProtKB-ARBA"/>
</dbReference>
<dbReference type="Gene3D" id="1.20.58.2220">
    <property type="entry name" value="Formin, FH2 domain"/>
    <property type="match status" value="1"/>
</dbReference>
<dbReference type="FunFam" id="1.25.10.10:FF:000291">
    <property type="entry name" value="Cytokinesis protein sepA"/>
    <property type="match status" value="1"/>
</dbReference>
<dbReference type="Pfam" id="PF06367">
    <property type="entry name" value="Drf_FH3"/>
    <property type="match status" value="1"/>
</dbReference>
<evidence type="ECO:0000259" key="5">
    <source>
        <dbReference type="PROSITE" id="PS51232"/>
    </source>
</evidence>
<dbReference type="InterPro" id="IPR042201">
    <property type="entry name" value="FH2_Formin_sf"/>
</dbReference>
<dbReference type="GO" id="GO:0030010">
    <property type="term" value="P:establishment of cell polarity"/>
    <property type="evidence" value="ECO:0007669"/>
    <property type="project" value="UniProtKB-ARBA"/>
</dbReference>
<dbReference type="InParanoid" id="K9FU63"/>
<dbReference type="SMART" id="SM00498">
    <property type="entry name" value="FH2"/>
    <property type="match status" value="1"/>
</dbReference>
<feature type="compositionally biased region" description="Low complexity" evidence="3">
    <location>
        <begin position="195"/>
        <end position="207"/>
    </location>
</feature>
<dbReference type="GO" id="GO:0043332">
    <property type="term" value="C:mating projection tip"/>
    <property type="evidence" value="ECO:0007669"/>
    <property type="project" value="TreeGrafter"/>
</dbReference>
<dbReference type="Gene3D" id="1.10.238.150">
    <property type="entry name" value="Formin, FH3 diaphanous domain"/>
    <property type="match status" value="1"/>
</dbReference>
<dbReference type="PANTHER" id="PTHR47102:SF2">
    <property type="entry name" value="PROTEIN BNI1"/>
    <property type="match status" value="1"/>
</dbReference>
<feature type="compositionally biased region" description="Polar residues" evidence="3">
    <location>
        <begin position="107"/>
        <end position="116"/>
    </location>
</feature>